<comment type="similarity">
    <text evidence="1">Belongs to the plant acyltransferase family.</text>
</comment>
<dbReference type="GO" id="GO:0016746">
    <property type="term" value="F:acyltransferase activity"/>
    <property type="evidence" value="ECO:0007669"/>
    <property type="project" value="UniProtKB-KW"/>
</dbReference>
<name>A0A8K0GLW5_9ROSA</name>
<dbReference type="Pfam" id="PF02458">
    <property type="entry name" value="Transferase"/>
    <property type="match status" value="1"/>
</dbReference>
<keyword evidence="5" id="KW-1185">Reference proteome</keyword>
<comment type="caution">
    <text evidence="4">The sequence shown here is derived from an EMBL/GenBank/DDBJ whole genome shotgun (WGS) entry which is preliminary data.</text>
</comment>
<keyword evidence="3" id="KW-0012">Acyltransferase</keyword>
<evidence type="ECO:0000256" key="3">
    <source>
        <dbReference type="ARBA" id="ARBA00023315"/>
    </source>
</evidence>
<protein>
    <submittedName>
        <fullName evidence="4">Uncharacterized protein</fullName>
    </submittedName>
</protein>
<evidence type="ECO:0000256" key="2">
    <source>
        <dbReference type="ARBA" id="ARBA00022679"/>
    </source>
</evidence>
<dbReference type="AlphaFoldDB" id="A0A8K0GLW5"/>
<gene>
    <name evidence="4" type="ORF">FNV43_RR25140</name>
</gene>
<dbReference type="EMBL" id="VOIH02000011">
    <property type="protein sequence ID" value="KAF3434037.1"/>
    <property type="molecule type" value="Genomic_DNA"/>
</dbReference>
<dbReference type="InterPro" id="IPR023213">
    <property type="entry name" value="CAT-like_dom_sf"/>
</dbReference>
<organism evidence="4 5">
    <name type="scientific">Rhamnella rubrinervis</name>
    <dbReference type="NCBI Taxonomy" id="2594499"/>
    <lineage>
        <taxon>Eukaryota</taxon>
        <taxon>Viridiplantae</taxon>
        <taxon>Streptophyta</taxon>
        <taxon>Embryophyta</taxon>
        <taxon>Tracheophyta</taxon>
        <taxon>Spermatophyta</taxon>
        <taxon>Magnoliopsida</taxon>
        <taxon>eudicotyledons</taxon>
        <taxon>Gunneridae</taxon>
        <taxon>Pentapetalae</taxon>
        <taxon>rosids</taxon>
        <taxon>fabids</taxon>
        <taxon>Rosales</taxon>
        <taxon>Rhamnaceae</taxon>
        <taxon>rhamnoid group</taxon>
        <taxon>Rhamneae</taxon>
        <taxon>Rhamnella</taxon>
    </lineage>
</organism>
<sequence length="459" mass="51900">MVNLVVQIISKQTVKPSSSPSDLHHLKPYKLCLFDQLTPATYASLVFFYPISDPNFNLHKTLTRLKNSLSETLTLYYPFSGRTKDNLYIDDFHEGVPFLETRVNCRVSEYFKLKDTELLNHFIPFQPFCKEKETTSFPLLAFQVNLFACGGIALGISMCHKIMDGNSLSSFLKSWAAIFSGSPNKVIQPDLSLPSSLFPPRVALPQKYMAFMDQLWFKESNFITKRFVFDAKSIAELRAKAKSQEVPNPTRNEALTGFIWKHAMGAFWKISSGSPRTSILAHAVNLRPRMRLKSPEKCTGNVFWWRTVLVIAQSAEDKEVELHRLVGLLREALAVCDVEEELILENLHGEDGFNSGMVNQLEGMLSLLESEKLPDIFAFTRWSSSFFNDLDFGWGKPFWLGVMGKVGPEFRNLVILVDTQCGNGIEAWVTLEDKLMAVLENDPIFLAFATLNPGIISSL</sequence>
<evidence type="ECO:0000256" key="1">
    <source>
        <dbReference type="ARBA" id="ARBA00009861"/>
    </source>
</evidence>
<dbReference type="Gene3D" id="3.30.559.10">
    <property type="entry name" value="Chloramphenicol acetyltransferase-like domain"/>
    <property type="match status" value="2"/>
</dbReference>
<dbReference type="PANTHER" id="PTHR31623:SF20">
    <property type="entry name" value="VINORINE SYNTHASE-LIKE"/>
    <property type="match status" value="1"/>
</dbReference>
<dbReference type="PANTHER" id="PTHR31623">
    <property type="entry name" value="F21J9.9"/>
    <property type="match status" value="1"/>
</dbReference>
<accession>A0A8K0GLW5</accession>
<keyword evidence="2" id="KW-0808">Transferase</keyword>
<dbReference type="OrthoDB" id="671439at2759"/>
<proteinExistence type="inferred from homology"/>
<evidence type="ECO:0000313" key="4">
    <source>
        <dbReference type="EMBL" id="KAF3434037.1"/>
    </source>
</evidence>
<evidence type="ECO:0000313" key="5">
    <source>
        <dbReference type="Proteomes" id="UP000796880"/>
    </source>
</evidence>
<reference evidence="4" key="1">
    <citation type="submission" date="2020-03" db="EMBL/GenBank/DDBJ databases">
        <title>A high-quality chromosome-level genome assembly of a woody plant with both climbing and erect habits, Rhamnella rubrinervis.</title>
        <authorList>
            <person name="Lu Z."/>
            <person name="Yang Y."/>
            <person name="Zhu X."/>
            <person name="Sun Y."/>
        </authorList>
    </citation>
    <scope>NUCLEOTIDE SEQUENCE</scope>
    <source>
        <strain evidence="4">BYM</strain>
        <tissue evidence="4">Leaf</tissue>
    </source>
</reference>
<dbReference type="Proteomes" id="UP000796880">
    <property type="component" value="Unassembled WGS sequence"/>
</dbReference>